<evidence type="ECO:0000313" key="4">
    <source>
        <dbReference type="Proteomes" id="UP000051957"/>
    </source>
</evidence>
<sequence>MAGMENLVILDIGSNSVRMAINQISADGSYREIKRIKSDSRLSEGMGRGKILQPAAMERTIESLADFKQIYSQYQDKRVIGIATAAVRQAKNQAQFLQAVKSRIGISLKVLTGSQEAYYDYLGVINRLGIKNCLILDIGGASCELIRVSNGESANLTSIPIGAVNITERYHLNDNITGANLFNAQFNIRKIYSKIDWLARATHQPLVLLGGANRTLARINRRRQNMVRIDAIHGYHLTAEQVNRTYLNLLKGNVNRRRKIQGLEHDRADIIVGGLLPLIVLMDKIEAKKVLFSESGVREGIITEYIQKEYGTS</sequence>
<feature type="domain" description="Ppx/GppA phosphatase N-terminal" evidence="2">
    <location>
        <begin position="27"/>
        <end position="308"/>
    </location>
</feature>
<dbReference type="InterPro" id="IPR050273">
    <property type="entry name" value="GppA/Ppx_hydrolase"/>
</dbReference>
<organism evidence="3 4">
    <name type="scientific">Lentilactobacillus parabuchneri DSM 5707 = NBRC 107865</name>
    <dbReference type="NCBI Taxonomy" id="1423784"/>
    <lineage>
        <taxon>Bacteria</taxon>
        <taxon>Bacillati</taxon>
        <taxon>Bacillota</taxon>
        <taxon>Bacilli</taxon>
        <taxon>Lactobacillales</taxon>
        <taxon>Lactobacillaceae</taxon>
        <taxon>Lentilactobacillus</taxon>
    </lineage>
</organism>
<dbReference type="PANTHER" id="PTHR30005">
    <property type="entry name" value="EXOPOLYPHOSPHATASE"/>
    <property type="match status" value="1"/>
</dbReference>
<dbReference type="SUPFAM" id="SSF53067">
    <property type="entry name" value="Actin-like ATPase domain"/>
    <property type="match status" value="2"/>
</dbReference>
<dbReference type="InterPro" id="IPR043129">
    <property type="entry name" value="ATPase_NBD"/>
</dbReference>
<dbReference type="Gene3D" id="3.30.420.150">
    <property type="entry name" value="Exopolyphosphatase. Domain 2"/>
    <property type="match status" value="1"/>
</dbReference>
<name>A0A0R1YVE1_9LACO</name>
<dbReference type="InterPro" id="IPR003695">
    <property type="entry name" value="Ppx_GppA_N"/>
</dbReference>
<evidence type="ECO:0000259" key="2">
    <source>
        <dbReference type="Pfam" id="PF02541"/>
    </source>
</evidence>
<comment type="caution">
    <text evidence="3">The sequence shown here is derived from an EMBL/GenBank/DDBJ whole genome shotgun (WGS) entry which is preliminary data.</text>
</comment>
<gene>
    <name evidence="3" type="ORF">FC51_GL002358</name>
</gene>
<dbReference type="AlphaFoldDB" id="A0A0R1YVE1"/>
<proteinExistence type="inferred from homology"/>
<dbReference type="PANTHER" id="PTHR30005:SF0">
    <property type="entry name" value="RETROGRADE REGULATION PROTEIN 2"/>
    <property type="match status" value="1"/>
</dbReference>
<dbReference type="Pfam" id="PF02541">
    <property type="entry name" value="Ppx-GppA"/>
    <property type="match status" value="1"/>
</dbReference>
<dbReference type="Gene3D" id="3.30.420.40">
    <property type="match status" value="1"/>
</dbReference>
<dbReference type="PATRIC" id="fig|1423784.4.peg.2403"/>
<dbReference type="EMBL" id="AZGK01000009">
    <property type="protein sequence ID" value="KRM46154.1"/>
    <property type="molecule type" value="Genomic_DNA"/>
</dbReference>
<accession>A0A0R1YVE1</accession>
<comment type="similarity">
    <text evidence="1">Belongs to the GppA/Ppx family.</text>
</comment>
<reference evidence="3 4" key="1">
    <citation type="journal article" date="2015" name="Genome Announc.">
        <title>Expanding the biotechnology potential of lactobacilli through comparative genomics of 213 strains and associated genera.</title>
        <authorList>
            <person name="Sun Z."/>
            <person name="Harris H.M."/>
            <person name="McCann A."/>
            <person name="Guo C."/>
            <person name="Argimon S."/>
            <person name="Zhang W."/>
            <person name="Yang X."/>
            <person name="Jeffery I.B."/>
            <person name="Cooney J.C."/>
            <person name="Kagawa T.F."/>
            <person name="Liu W."/>
            <person name="Song Y."/>
            <person name="Salvetti E."/>
            <person name="Wrobel A."/>
            <person name="Rasinkangas P."/>
            <person name="Parkhill J."/>
            <person name="Rea M.C."/>
            <person name="O'Sullivan O."/>
            <person name="Ritari J."/>
            <person name="Douillard F.P."/>
            <person name="Paul Ross R."/>
            <person name="Yang R."/>
            <person name="Briner A.E."/>
            <person name="Felis G.E."/>
            <person name="de Vos W.M."/>
            <person name="Barrangou R."/>
            <person name="Klaenhammer T.R."/>
            <person name="Caufield P.W."/>
            <person name="Cui Y."/>
            <person name="Zhang H."/>
            <person name="O'Toole P.W."/>
        </authorList>
    </citation>
    <scope>NUCLEOTIDE SEQUENCE [LARGE SCALE GENOMIC DNA]</scope>
    <source>
        <strain evidence="3 4">DSM 5707</strain>
    </source>
</reference>
<protein>
    <submittedName>
        <fullName evidence="3">Ppx GppA phosphatase</fullName>
    </submittedName>
</protein>
<dbReference type="CDD" id="cd24052">
    <property type="entry name" value="ASKHA_NBD_HpPPX-GppA-like"/>
    <property type="match status" value="1"/>
</dbReference>
<evidence type="ECO:0000256" key="1">
    <source>
        <dbReference type="ARBA" id="ARBA00007125"/>
    </source>
</evidence>
<dbReference type="Proteomes" id="UP000051957">
    <property type="component" value="Unassembled WGS sequence"/>
</dbReference>
<evidence type="ECO:0000313" key="3">
    <source>
        <dbReference type="EMBL" id="KRM46154.1"/>
    </source>
</evidence>